<evidence type="ECO:0000256" key="2">
    <source>
        <dbReference type="ARBA" id="ARBA00023015"/>
    </source>
</evidence>
<dbReference type="AlphaFoldDB" id="A0A319D119"/>
<dbReference type="InterPro" id="IPR050613">
    <property type="entry name" value="Sec_Metabolite_Reg"/>
</dbReference>
<feature type="domain" description="Zn(2)-C6 fungal-type" evidence="7">
    <location>
        <begin position="28"/>
        <end position="57"/>
    </location>
</feature>
<evidence type="ECO:0000313" key="9">
    <source>
        <dbReference type="Proteomes" id="UP000247810"/>
    </source>
</evidence>
<keyword evidence="5" id="KW-0539">Nucleus</keyword>
<comment type="subcellular location">
    <subcellularLocation>
        <location evidence="1">Nucleus</location>
    </subcellularLocation>
</comment>
<gene>
    <name evidence="8" type="ORF">BO71DRAFT_443684</name>
</gene>
<proteinExistence type="predicted"/>
<dbReference type="InterPro" id="IPR001138">
    <property type="entry name" value="Zn2Cys6_DnaBD"/>
</dbReference>
<evidence type="ECO:0000259" key="7">
    <source>
        <dbReference type="PROSITE" id="PS50048"/>
    </source>
</evidence>
<evidence type="ECO:0000256" key="5">
    <source>
        <dbReference type="ARBA" id="ARBA00023242"/>
    </source>
</evidence>
<dbReference type="PROSITE" id="PS00463">
    <property type="entry name" value="ZN2_CY6_FUNGAL_1"/>
    <property type="match status" value="1"/>
</dbReference>
<feature type="compositionally biased region" description="Polar residues" evidence="6">
    <location>
        <begin position="86"/>
        <end position="97"/>
    </location>
</feature>
<feature type="region of interest" description="Disordered" evidence="6">
    <location>
        <begin position="86"/>
        <end position="132"/>
    </location>
</feature>
<dbReference type="Pfam" id="PF00172">
    <property type="entry name" value="Zn_clus"/>
    <property type="match status" value="1"/>
</dbReference>
<dbReference type="PANTHER" id="PTHR31001">
    <property type="entry name" value="UNCHARACTERIZED TRANSCRIPTIONAL REGULATORY PROTEIN"/>
    <property type="match status" value="1"/>
</dbReference>
<name>A0A319D119_9EURO</name>
<dbReference type="SMART" id="SM00066">
    <property type="entry name" value="GAL4"/>
    <property type="match status" value="1"/>
</dbReference>
<dbReference type="EMBL" id="KZ825970">
    <property type="protein sequence ID" value="PYH90719.1"/>
    <property type="molecule type" value="Genomic_DNA"/>
</dbReference>
<keyword evidence="4" id="KW-0804">Transcription</keyword>
<dbReference type="PANTHER" id="PTHR31001:SF74">
    <property type="entry name" value="ZN(II)2CYS6 TRANSCRIPTION FACTOR (EUROFUNG)"/>
    <property type="match status" value="1"/>
</dbReference>
<evidence type="ECO:0000313" key="8">
    <source>
        <dbReference type="EMBL" id="PYH90719.1"/>
    </source>
</evidence>
<accession>A0A319D119</accession>
<keyword evidence="3" id="KW-0238">DNA-binding</keyword>
<dbReference type="Proteomes" id="UP000247810">
    <property type="component" value="Unassembled WGS sequence"/>
</dbReference>
<dbReference type="GO" id="GO:0000981">
    <property type="term" value="F:DNA-binding transcription factor activity, RNA polymerase II-specific"/>
    <property type="evidence" value="ECO:0007669"/>
    <property type="project" value="InterPro"/>
</dbReference>
<sequence length="132" mass="14174">MSMMQDPASPSGTTVTKPRRRRDKPQFSCNACRQRRSRCDRLQPCSSCASRSQPCGYVNTKPSTGGTPAVHDRIVQLERLVKSLTPNIDQNNPNILSTPEVKAGGSSVPGSGSVVDGQSECGSMHITGSELR</sequence>
<protein>
    <recommendedName>
        <fullName evidence="7">Zn(2)-C6 fungal-type domain-containing protein</fullName>
    </recommendedName>
</protein>
<organism evidence="8 9">
    <name type="scientific">Aspergillus ellipticus CBS 707.79</name>
    <dbReference type="NCBI Taxonomy" id="1448320"/>
    <lineage>
        <taxon>Eukaryota</taxon>
        <taxon>Fungi</taxon>
        <taxon>Dikarya</taxon>
        <taxon>Ascomycota</taxon>
        <taxon>Pezizomycotina</taxon>
        <taxon>Eurotiomycetes</taxon>
        <taxon>Eurotiomycetidae</taxon>
        <taxon>Eurotiales</taxon>
        <taxon>Aspergillaceae</taxon>
        <taxon>Aspergillus</taxon>
        <taxon>Aspergillus subgen. Circumdati</taxon>
    </lineage>
</organism>
<dbReference type="OrthoDB" id="4508771at2759"/>
<evidence type="ECO:0000256" key="1">
    <source>
        <dbReference type="ARBA" id="ARBA00004123"/>
    </source>
</evidence>
<dbReference type="GO" id="GO:0003677">
    <property type="term" value="F:DNA binding"/>
    <property type="evidence" value="ECO:0007669"/>
    <property type="project" value="UniProtKB-KW"/>
</dbReference>
<dbReference type="InterPro" id="IPR036864">
    <property type="entry name" value="Zn2-C6_fun-type_DNA-bd_sf"/>
</dbReference>
<feature type="compositionally biased region" description="Low complexity" evidence="6">
    <location>
        <begin position="104"/>
        <end position="119"/>
    </location>
</feature>
<dbReference type="STRING" id="1448320.A0A319D119"/>
<dbReference type="GO" id="GO:0008270">
    <property type="term" value="F:zinc ion binding"/>
    <property type="evidence" value="ECO:0007669"/>
    <property type="project" value="InterPro"/>
</dbReference>
<evidence type="ECO:0000256" key="6">
    <source>
        <dbReference type="SAM" id="MobiDB-lite"/>
    </source>
</evidence>
<dbReference type="Gene3D" id="4.10.240.10">
    <property type="entry name" value="Zn(2)-C6 fungal-type DNA-binding domain"/>
    <property type="match status" value="1"/>
</dbReference>
<dbReference type="GO" id="GO:0009893">
    <property type="term" value="P:positive regulation of metabolic process"/>
    <property type="evidence" value="ECO:0007669"/>
    <property type="project" value="UniProtKB-ARBA"/>
</dbReference>
<dbReference type="GO" id="GO:0005634">
    <property type="term" value="C:nucleus"/>
    <property type="evidence" value="ECO:0007669"/>
    <property type="project" value="UniProtKB-SubCell"/>
</dbReference>
<feature type="region of interest" description="Disordered" evidence="6">
    <location>
        <begin position="1"/>
        <end position="28"/>
    </location>
</feature>
<evidence type="ECO:0000256" key="4">
    <source>
        <dbReference type="ARBA" id="ARBA00023163"/>
    </source>
</evidence>
<dbReference type="SUPFAM" id="SSF57701">
    <property type="entry name" value="Zn2/Cys6 DNA-binding domain"/>
    <property type="match status" value="1"/>
</dbReference>
<evidence type="ECO:0000256" key="3">
    <source>
        <dbReference type="ARBA" id="ARBA00023125"/>
    </source>
</evidence>
<keyword evidence="2" id="KW-0805">Transcription regulation</keyword>
<reference evidence="8 9" key="1">
    <citation type="submission" date="2018-02" db="EMBL/GenBank/DDBJ databases">
        <title>The genomes of Aspergillus section Nigri reveals drivers in fungal speciation.</title>
        <authorList>
            <consortium name="DOE Joint Genome Institute"/>
            <person name="Vesth T.C."/>
            <person name="Nybo J."/>
            <person name="Theobald S."/>
            <person name="Brandl J."/>
            <person name="Frisvad J.C."/>
            <person name="Nielsen K.F."/>
            <person name="Lyhne E.K."/>
            <person name="Kogle M.E."/>
            <person name="Kuo A."/>
            <person name="Riley R."/>
            <person name="Clum A."/>
            <person name="Nolan M."/>
            <person name="Lipzen A."/>
            <person name="Salamov A."/>
            <person name="Henrissat B."/>
            <person name="Wiebenga A."/>
            <person name="De vries R.P."/>
            <person name="Grigoriev I.V."/>
            <person name="Mortensen U.H."/>
            <person name="Andersen M.R."/>
            <person name="Baker S.E."/>
        </authorList>
    </citation>
    <scope>NUCLEOTIDE SEQUENCE [LARGE SCALE GENOMIC DNA]</scope>
    <source>
        <strain evidence="8 9">CBS 707.79</strain>
    </source>
</reference>
<dbReference type="PROSITE" id="PS50048">
    <property type="entry name" value="ZN2_CY6_FUNGAL_2"/>
    <property type="match status" value="1"/>
</dbReference>
<keyword evidence="9" id="KW-1185">Reference proteome</keyword>
<dbReference type="CDD" id="cd00067">
    <property type="entry name" value="GAL4"/>
    <property type="match status" value="1"/>
</dbReference>
<dbReference type="VEuPathDB" id="FungiDB:BO71DRAFT_443684"/>